<dbReference type="InterPro" id="IPR048144">
    <property type="entry name" value="YicS_fam"/>
</dbReference>
<dbReference type="OrthoDB" id="6571576at2"/>
<dbReference type="RefSeq" id="WP_120135302.1">
    <property type="nucleotide sequence ID" value="NZ_RAHH01000061.1"/>
</dbReference>
<organism evidence="2 3">
    <name type="scientific">Rahnella woolbedingensis</name>
    <dbReference type="NCBI Taxonomy" id="1510574"/>
    <lineage>
        <taxon>Bacteria</taxon>
        <taxon>Pseudomonadati</taxon>
        <taxon>Pseudomonadota</taxon>
        <taxon>Gammaproteobacteria</taxon>
        <taxon>Enterobacterales</taxon>
        <taxon>Yersiniaceae</taxon>
        <taxon>Rahnella</taxon>
    </lineage>
</organism>
<protein>
    <recommendedName>
        <fullName evidence="1">Uncharacterized protein YicS</fullName>
    </recommendedName>
</protein>
<proteinExistence type="predicted"/>
<gene>
    <name evidence="2" type="ORF">D6C13_24940</name>
</gene>
<dbReference type="EMBL" id="RAHH01000061">
    <property type="protein sequence ID" value="RJT31442.1"/>
    <property type="molecule type" value="Genomic_DNA"/>
</dbReference>
<evidence type="ECO:0000256" key="1">
    <source>
        <dbReference type="ARBA" id="ARBA00035681"/>
    </source>
</evidence>
<comment type="caution">
    <text evidence="2">The sequence shown here is derived from an EMBL/GenBank/DDBJ whole genome shotgun (WGS) entry which is preliminary data.</text>
</comment>
<dbReference type="Proteomes" id="UP000284908">
    <property type="component" value="Unassembled WGS sequence"/>
</dbReference>
<accession>A0A419N1S3</accession>
<reference evidence="2 3" key="1">
    <citation type="submission" date="2018-09" db="EMBL/GenBank/DDBJ databases">
        <authorList>
            <person name="Le Fleche-Mateos A."/>
        </authorList>
    </citation>
    <scope>NUCLEOTIDE SEQUENCE [LARGE SCALE GENOMIC DNA]</scope>
    <source>
        <strain evidence="2 3">DSM 27399</strain>
    </source>
</reference>
<sequence>MNIVRVLPLVLCIVIPGVTFAKSGLDGLEFGANKQQLVRDTKEKCQPKQKISDDAWANKILASEDNQYAIRVAKVALEKNNQKDYKNAISKITCPPL</sequence>
<name>A0A419N1S3_9GAMM</name>
<dbReference type="AlphaFoldDB" id="A0A419N1S3"/>
<keyword evidence="3" id="KW-1185">Reference proteome</keyword>
<evidence type="ECO:0000313" key="2">
    <source>
        <dbReference type="EMBL" id="RJT31442.1"/>
    </source>
</evidence>
<evidence type="ECO:0000313" key="3">
    <source>
        <dbReference type="Proteomes" id="UP000284908"/>
    </source>
</evidence>
<dbReference type="NCBIfam" id="NF041639">
    <property type="entry name" value="YicS_fam"/>
    <property type="match status" value="1"/>
</dbReference>